<dbReference type="GO" id="GO:0003735">
    <property type="term" value="F:structural constituent of ribosome"/>
    <property type="evidence" value="ECO:0007669"/>
    <property type="project" value="InterPro"/>
</dbReference>
<feature type="compositionally biased region" description="Low complexity" evidence="6">
    <location>
        <begin position="144"/>
        <end position="159"/>
    </location>
</feature>
<dbReference type="InterPro" id="IPR015943">
    <property type="entry name" value="WD40/YVTN_repeat-like_dom_sf"/>
</dbReference>
<dbReference type="SUPFAM" id="SSF47060">
    <property type="entry name" value="S15/NS1 RNA-binding domain"/>
    <property type="match status" value="1"/>
</dbReference>
<dbReference type="SMART" id="SM00320">
    <property type="entry name" value="WD40"/>
    <property type="match status" value="6"/>
</dbReference>
<feature type="compositionally biased region" description="Low complexity" evidence="6">
    <location>
        <begin position="908"/>
        <end position="922"/>
    </location>
</feature>
<dbReference type="SUPFAM" id="SSF50978">
    <property type="entry name" value="WD40 repeat-like"/>
    <property type="match status" value="1"/>
</dbReference>
<dbReference type="InterPro" id="IPR044616">
    <property type="entry name" value="RUP1/2"/>
</dbReference>
<comment type="caution">
    <text evidence="8">The sequence shown here is derived from an EMBL/GenBank/DDBJ whole genome shotgun (WGS) entry which is preliminary data.</text>
</comment>
<feature type="repeat" description="WD" evidence="5">
    <location>
        <begin position="690"/>
        <end position="703"/>
    </location>
</feature>
<dbReference type="PANTHER" id="PTHR45389">
    <property type="entry name" value="WD REPEAT-CONTAINING PROTEIN RUP1"/>
    <property type="match status" value="1"/>
</dbReference>
<evidence type="ECO:0000256" key="3">
    <source>
        <dbReference type="ARBA" id="ARBA00023274"/>
    </source>
</evidence>
<sequence length="973" mass="102342">MADMLSMVLTCLGALSWVIALGGLASMTSVDGVRQSATALGWLTLWFQFFVYIFSFLLSVGGLSCARLRTDFTLMVSVLWCITAWDANKALDDPLVTGKAESSAGAYMAGAVLILIVNFLSIIYWGVTNNGSEPLKMGRKTEEAAGGAPAPGTTDAPKPAIAAEPAATLIRGHPRRLANSLAPLAENVAGPSCSNITVWEAARGISSSACTQRRLYPAATPVLPASAEGPSVERSYLVDRYLGTDLMARAELKAIERRRVVRDFERFPGDTGSSEVQVALLTQKIADMAQHMRQHRKDYSSRRGLEAMLNQRRKLLHYLRRSKFEVYAGLISRLGLKDSYGPSDRLSARYKPLIRSGGGRATAAQVTRAGRDMLPGPWRLESLPSSSGCDSSDCAYCCALARLRRPNASPKGGACWLRRKRSRTDLAGMGDATPCSSCGGGEEGDGEPGGGVHRVPSSGTLMAVSGLGAPGSSMWDHALLVEDSEEEAASPAASPRRQTDAQWVAAVPPGGAGGAGQPPSSSAAGVQLQLDLGADPGSSGAAAGEASGWGWHPHWQAPAGFSEATGFLPPGPHAAQAATADIVCSLEFEEHGWLLATAGVTKQVRVYSLASRLQHPDSEAYLQPLRCHRMPSKLSSLAWNPDAPGAVTVADYDGVVSQVDMESGHLIAEADEHCGRRVWSVSHSLQRPHLLASASDDGTVRLWGGPAMQCCLAALRPGAAGAPASGVHLSPFDGNLAAVASADHNAYVFDLRRADAPLLQLAGHARAVSYVRWLGPNRLATASTDASLALWQLPAPQQQQQQQRWGAGGAADAAFAATAPAGGAAPRPPAGSPTGVLEQPWRRLRGHRNSKNFCGLAVRPEDGLLACGSEAPSVYAYHEAWAAPLAVHRFAGGSRSSSPGGGGGGGVRQRSPSPPQQQRQQQDLFCSAVAWQPATARPGRAPLLAAALSSGELRVLELRRAPAEAAERRCSDS</sequence>
<evidence type="ECO:0000313" key="9">
    <source>
        <dbReference type="Proteomes" id="UP000239649"/>
    </source>
</evidence>
<dbReference type="GO" id="GO:1990904">
    <property type="term" value="C:ribonucleoprotein complex"/>
    <property type="evidence" value="ECO:0007669"/>
    <property type="project" value="UniProtKB-KW"/>
</dbReference>
<dbReference type="SMART" id="SM01387">
    <property type="entry name" value="Ribosomal_S15"/>
    <property type="match status" value="1"/>
</dbReference>
<feature type="transmembrane region" description="Helical" evidence="7">
    <location>
        <begin position="105"/>
        <end position="127"/>
    </location>
</feature>
<dbReference type="CDD" id="cd00353">
    <property type="entry name" value="Ribosomal_S15p_S13e"/>
    <property type="match status" value="1"/>
</dbReference>
<protein>
    <recommendedName>
        <fullName evidence="4">Small ribosomal subunit protein uS15c</fullName>
    </recommendedName>
</protein>
<dbReference type="GO" id="GO:0005737">
    <property type="term" value="C:cytoplasm"/>
    <property type="evidence" value="ECO:0007669"/>
    <property type="project" value="UniProtKB-ARBA"/>
</dbReference>
<dbReference type="PROSITE" id="PS00362">
    <property type="entry name" value="RIBOSOMAL_S15"/>
    <property type="match status" value="1"/>
</dbReference>
<evidence type="ECO:0000256" key="7">
    <source>
        <dbReference type="SAM" id="Phobius"/>
    </source>
</evidence>
<dbReference type="InterPro" id="IPR036322">
    <property type="entry name" value="WD40_repeat_dom_sf"/>
</dbReference>
<evidence type="ECO:0000256" key="2">
    <source>
        <dbReference type="ARBA" id="ARBA00022980"/>
    </source>
</evidence>
<dbReference type="GO" id="GO:0010224">
    <property type="term" value="P:response to UV-B"/>
    <property type="evidence" value="ECO:0007669"/>
    <property type="project" value="TreeGrafter"/>
</dbReference>
<dbReference type="HAMAP" id="MF_01343_B">
    <property type="entry name" value="Ribosomal_uS15_B"/>
    <property type="match status" value="1"/>
</dbReference>
<dbReference type="NCBIfam" id="TIGR00952">
    <property type="entry name" value="S15_bact"/>
    <property type="match status" value="1"/>
</dbReference>
<proteinExistence type="inferred from homology"/>
<dbReference type="Pfam" id="PF00400">
    <property type="entry name" value="WD40"/>
    <property type="match status" value="1"/>
</dbReference>
<feature type="repeat" description="WD" evidence="5">
    <location>
        <begin position="761"/>
        <end position="801"/>
    </location>
</feature>
<keyword evidence="7" id="KW-0472">Membrane</keyword>
<evidence type="ECO:0000313" key="8">
    <source>
        <dbReference type="EMBL" id="PSC70981.1"/>
    </source>
</evidence>
<dbReference type="Pfam" id="PF00312">
    <property type="entry name" value="Ribosomal_S15"/>
    <property type="match status" value="1"/>
</dbReference>
<dbReference type="InterPro" id="IPR009068">
    <property type="entry name" value="uS15_NS1_RNA-bd_sf"/>
</dbReference>
<reference evidence="8 9" key="1">
    <citation type="journal article" date="2018" name="Plant J.">
        <title>Genome sequences of Chlorella sorokiniana UTEX 1602 and Micractinium conductrix SAG 241.80: implications to maltose excretion by a green alga.</title>
        <authorList>
            <person name="Arriola M.B."/>
            <person name="Velmurugan N."/>
            <person name="Zhang Y."/>
            <person name="Plunkett M.H."/>
            <person name="Hondzo H."/>
            <person name="Barney B.M."/>
        </authorList>
    </citation>
    <scope>NUCLEOTIDE SEQUENCE [LARGE SCALE GENOMIC DNA]</scope>
    <source>
        <strain evidence="8 9">SAG 241.80</strain>
    </source>
</reference>
<evidence type="ECO:0000256" key="6">
    <source>
        <dbReference type="SAM" id="MobiDB-lite"/>
    </source>
</evidence>
<accession>A0A2P6VAA3</accession>
<feature type="region of interest" description="Disordered" evidence="6">
    <location>
        <begin position="428"/>
        <end position="450"/>
    </location>
</feature>
<feature type="transmembrane region" description="Helical" evidence="7">
    <location>
        <begin position="41"/>
        <end position="61"/>
    </location>
</feature>
<evidence type="ECO:0000256" key="5">
    <source>
        <dbReference type="PROSITE-ProRule" id="PRU00221"/>
    </source>
</evidence>
<gene>
    <name evidence="8" type="ORF">C2E20_5720</name>
</gene>
<dbReference type="Gene3D" id="1.10.287.10">
    <property type="entry name" value="S15/NS1, RNA-binding"/>
    <property type="match status" value="1"/>
</dbReference>
<keyword evidence="7" id="KW-1133">Transmembrane helix</keyword>
<dbReference type="PANTHER" id="PTHR45389:SF1">
    <property type="entry name" value="WD REPEAT-CONTAINING PROTEIN RUP1"/>
    <property type="match status" value="1"/>
</dbReference>
<dbReference type="Gene3D" id="2.130.10.10">
    <property type="entry name" value="YVTN repeat-like/Quinoprotein amine dehydrogenase"/>
    <property type="match status" value="2"/>
</dbReference>
<dbReference type="InterPro" id="IPR005290">
    <property type="entry name" value="Ribosomal_uS15_bac-type"/>
</dbReference>
<name>A0A2P6VAA3_9CHLO</name>
<evidence type="ECO:0000256" key="4">
    <source>
        <dbReference type="ARBA" id="ARBA00035250"/>
    </source>
</evidence>
<dbReference type="AlphaFoldDB" id="A0A2P6VAA3"/>
<feature type="region of interest" description="Disordered" evidence="6">
    <location>
        <begin position="136"/>
        <end position="159"/>
    </location>
</feature>
<evidence type="ECO:0000256" key="1">
    <source>
        <dbReference type="ARBA" id="ARBA00008434"/>
    </source>
</evidence>
<dbReference type="OrthoDB" id="273771at2759"/>
<keyword evidence="9" id="KW-1185">Reference proteome</keyword>
<keyword evidence="5" id="KW-0853">WD repeat</keyword>
<comment type="similarity">
    <text evidence="1">Belongs to the universal ribosomal protein uS15 family.</text>
</comment>
<keyword evidence="2" id="KW-0689">Ribosomal protein</keyword>
<dbReference type="GO" id="GO:0006412">
    <property type="term" value="P:translation"/>
    <property type="evidence" value="ECO:0007669"/>
    <property type="project" value="InterPro"/>
</dbReference>
<organism evidence="8 9">
    <name type="scientific">Micractinium conductrix</name>
    <dbReference type="NCBI Taxonomy" id="554055"/>
    <lineage>
        <taxon>Eukaryota</taxon>
        <taxon>Viridiplantae</taxon>
        <taxon>Chlorophyta</taxon>
        <taxon>core chlorophytes</taxon>
        <taxon>Trebouxiophyceae</taxon>
        <taxon>Chlorellales</taxon>
        <taxon>Chlorellaceae</taxon>
        <taxon>Chlorella clade</taxon>
        <taxon>Micractinium</taxon>
    </lineage>
</organism>
<dbReference type="InterPro" id="IPR000589">
    <property type="entry name" value="Ribosomal_uS15"/>
</dbReference>
<dbReference type="Gene3D" id="6.10.250.3130">
    <property type="match status" value="1"/>
</dbReference>
<dbReference type="STRING" id="554055.A0A2P6VAA3"/>
<dbReference type="PROSITE" id="PS50082">
    <property type="entry name" value="WD_REPEATS_2"/>
    <property type="match status" value="2"/>
</dbReference>
<dbReference type="InterPro" id="IPR001680">
    <property type="entry name" value="WD40_rpt"/>
</dbReference>
<dbReference type="GO" id="GO:0005840">
    <property type="term" value="C:ribosome"/>
    <property type="evidence" value="ECO:0007669"/>
    <property type="project" value="UniProtKB-KW"/>
</dbReference>
<dbReference type="Proteomes" id="UP000239649">
    <property type="component" value="Unassembled WGS sequence"/>
</dbReference>
<dbReference type="EMBL" id="LHPF02000017">
    <property type="protein sequence ID" value="PSC70981.1"/>
    <property type="molecule type" value="Genomic_DNA"/>
</dbReference>
<feature type="region of interest" description="Disordered" evidence="6">
    <location>
        <begin position="892"/>
        <end position="923"/>
    </location>
</feature>
<keyword evidence="3" id="KW-0687">Ribonucleoprotein</keyword>
<keyword evidence="7" id="KW-0812">Transmembrane</keyword>